<evidence type="ECO:0000259" key="4">
    <source>
        <dbReference type="Pfam" id="PF01872"/>
    </source>
</evidence>
<proteinExistence type="predicted"/>
<dbReference type="EMBL" id="CP000493">
    <property type="protein sequence ID" value="ABM80417.1"/>
    <property type="molecule type" value="Genomic_DNA"/>
</dbReference>
<reference evidence="5 6" key="1">
    <citation type="journal article" date="2007" name="Archaea">
        <title>The genome of Hyperthermus butylicus: a sulfur-reducing, peptide fermenting, neutrophilic Crenarchaeote growing up to 108 degrees C.</title>
        <authorList>
            <person name="Brugger K."/>
            <person name="Chen L."/>
            <person name="Stark M."/>
            <person name="Zibat A."/>
            <person name="Redder P."/>
            <person name="Ruepp A."/>
            <person name="Awayez M."/>
            <person name="She Q."/>
            <person name="Garrett R.A."/>
            <person name="Klenk H.P."/>
        </authorList>
    </citation>
    <scope>NUCLEOTIDE SEQUENCE [LARGE SCALE GENOMIC DNA]</scope>
    <source>
        <strain evidence="6">DSM 5456 / JCM 9403 / PLM1-5</strain>
    </source>
</reference>
<dbReference type="InterPro" id="IPR002734">
    <property type="entry name" value="RibDG_C"/>
</dbReference>
<dbReference type="Pfam" id="PF01872">
    <property type="entry name" value="RibD_C"/>
    <property type="match status" value="1"/>
</dbReference>
<dbReference type="SUPFAM" id="SSF53597">
    <property type="entry name" value="Dihydrofolate reductase-like"/>
    <property type="match status" value="1"/>
</dbReference>
<keyword evidence="3" id="KW-0560">Oxidoreductase</keyword>
<dbReference type="GeneID" id="4782756"/>
<sequence length="250" mass="27713">MTLRRPYTVIFSTMTLDGRLASSTGYSVLSCPYDFARLRLLRGAADAVMIGANTALLDDPSLRKRLEPRSEKYYRVVVDGRLRISASLRLVREPEPPVIVFTAVESQRARELEERGVRVHVVGSNGVVDLARALEILAVEYGVERLLVEGGGRLNYSLLSSRLVDEVRATITPYVFAAGRSFFEDPVGTGFRDTRESPRLQLVCTELCPCGRCVHVVYRVVDRRGEPLASSLVEPCLSSKLRELAAKGLV</sequence>
<dbReference type="Proteomes" id="UP000002593">
    <property type="component" value="Chromosome"/>
</dbReference>
<dbReference type="PANTHER" id="PTHR38011">
    <property type="entry name" value="DIHYDROFOLATE REDUCTASE FAMILY PROTEIN (AFU_ORTHOLOGUE AFUA_8G06820)"/>
    <property type="match status" value="1"/>
</dbReference>
<accession>A2BKA6</accession>
<evidence type="ECO:0000256" key="3">
    <source>
        <dbReference type="ARBA" id="ARBA00023002"/>
    </source>
</evidence>
<dbReference type="InterPro" id="IPR024072">
    <property type="entry name" value="DHFR-like_dom_sf"/>
</dbReference>
<keyword evidence="2" id="KW-0521">NADP</keyword>
<keyword evidence="6" id="KW-1185">Reference proteome</keyword>
<comment type="pathway">
    <text evidence="1">Cofactor biosynthesis; riboflavin biosynthesis.</text>
</comment>
<dbReference type="STRING" id="415426.Hbut_0557"/>
<evidence type="ECO:0000313" key="5">
    <source>
        <dbReference type="EMBL" id="ABM80417.1"/>
    </source>
</evidence>
<organism evidence="5 6">
    <name type="scientific">Hyperthermus butylicus (strain DSM 5456 / JCM 9403 / PLM1-5)</name>
    <dbReference type="NCBI Taxonomy" id="415426"/>
    <lineage>
        <taxon>Archaea</taxon>
        <taxon>Thermoproteota</taxon>
        <taxon>Thermoprotei</taxon>
        <taxon>Desulfurococcales</taxon>
        <taxon>Pyrodictiaceae</taxon>
        <taxon>Hyperthermus</taxon>
    </lineage>
</organism>
<dbReference type="PROSITE" id="PS51257">
    <property type="entry name" value="PROKAR_LIPOPROTEIN"/>
    <property type="match status" value="1"/>
</dbReference>
<feature type="domain" description="Bacterial bifunctional deaminase-reductase C-terminal" evidence="4">
    <location>
        <begin position="6"/>
        <end position="208"/>
    </location>
</feature>
<evidence type="ECO:0000313" key="6">
    <source>
        <dbReference type="Proteomes" id="UP000002593"/>
    </source>
</evidence>
<dbReference type="RefSeq" id="WP_011821735.1">
    <property type="nucleotide sequence ID" value="NC_008818.1"/>
</dbReference>
<protein>
    <submittedName>
        <fullName evidence="5">Pyrimidine reductase, riboflavin biosynthesis, RibD</fullName>
    </submittedName>
</protein>
<evidence type="ECO:0000256" key="1">
    <source>
        <dbReference type="ARBA" id="ARBA00005104"/>
    </source>
</evidence>
<dbReference type="AlphaFoldDB" id="A2BKA6"/>
<dbReference type="eggNOG" id="arCOG01484">
    <property type="taxonomic scope" value="Archaea"/>
</dbReference>
<dbReference type="HOGENOM" id="CLU_036590_4_1_2"/>
<dbReference type="EnsemblBacteria" id="ABM80417">
    <property type="protein sequence ID" value="ABM80417"/>
    <property type="gene ID" value="Hbut_0557"/>
</dbReference>
<evidence type="ECO:0000256" key="2">
    <source>
        <dbReference type="ARBA" id="ARBA00022857"/>
    </source>
</evidence>
<dbReference type="Gene3D" id="3.40.430.10">
    <property type="entry name" value="Dihydrofolate Reductase, subunit A"/>
    <property type="match status" value="1"/>
</dbReference>
<dbReference type="KEGG" id="hbu:Hbut_0557"/>
<dbReference type="InterPro" id="IPR050765">
    <property type="entry name" value="Riboflavin_Biosynth_HTPR"/>
</dbReference>
<name>A2BKA6_HYPBU</name>
<dbReference type="OrthoDB" id="15112at2157"/>
<gene>
    <name evidence="5" type="ordered locus">Hbut_0557</name>
</gene>
<dbReference type="GO" id="GO:0008703">
    <property type="term" value="F:5-amino-6-(5-phosphoribosylamino)uracil reductase activity"/>
    <property type="evidence" value="ECO:0007669"/>
    <property type="project" value="InterPro"/>
</dbReference>
<dbReference type="GO" id="GO:0009231">
    <property type="term" value="P:riboflavin biosynthetic process"/>
    <property type="evidence" value="ECO:0007669"/>
    <property type="project" value="InterPro"/>
</dbReference>
<dbReference type="PANTHER" id="PTHR38011:SF7">
    <property type="entry name" value="2,5-DIAMINO-6-RIBOSYLAMINO-4(3H)-PYRIMIDINONE 5'-PHOSPHATE REDUCTASE"/>
    <property type="match status" value="1"/>
</dbReference>